<comment type="caution">
    <text evidence="1">The sequence shown here is derived from an EMBL/GenBank/DDBJ whole genome shotgun (WGS) entry which is preliminary data.</text>
</comment>
<dbReference type="EMBL" id="QFQD01000035">
    <property type="protein sequence ID" value="PZQ82120.1"/>
    <property type="molecule type" value="Genomic_DNA"/>
</dbReference>
<evidence type="ECO:0000313" key="2">
    <source>
        <dbReference type="Proteomes" id="UP000248887"/>
    </source>
</evidence>
<dbReference type="Pfam" id="PF04365">
    <property type="entry name" value="BrnT_toxin"/>
    <property type="match status" value="1"/>
</dbReference>
<protein>
    <submittedName>
        <fullName evidence="1">BrnT family toxin</fullName>
    </submittedName>
</protein>
<dbReference type="AlphaFoldDB" id="A0A2W5T6C4"/>
<reference evidence="1 2" key="1">
    <citation type="submission" date="2017-08" db="EMBL/GenBank/DDBJ databases">
        <title>Infants hospitalized years apart are colonized by the same room-sourced microbial strains.</title>
        <authorList>
            <person name="Brooks B."/>
            <person name="Olm M.R."/>
            <person name="Firek B.A."/>
            <person name="Baker R."/>
            <person name="Thomas B.C."/>
            <person name="Morowitz M.J."/>
            <person name="Banfield J.F."/>
        </authorList>
    </citation>
    <scope>NUCLEOTIDE SEQUENCE [LARGE SCALE GENOMIC DNA]</scope>
    <source>
        <strain evidence="1">S2_005_001_R2_27</strain>
    </source>
</reference>
<gene>
    <name evidence="1" type="ORF">DI549_12175</name>
</gene>
<dbReference type="Proteomes" id="UP000248887">
    <property type="component" value="Unassembled WGS sequence"/>
</dbReference>
<sequence length="104" mass="12017">MGETDDFEWDDNKDAANRAERDLPFIMAAGLFDGRPRIEDVSPKSPVGETRFETMAELEGRVLFCVWIWEGERRRIISFRVAHRDERRAYQEAVGRGVSSRKGV</sequence>
<name>A0A2W5T6C4_ANCNO</name>
<evidence type="ECO:0000313" key="1">
    <source>
        <dbReference type="EMBL" id="PZQ82120.1"/>
    </source>
</evidence>
<dbReference type="InterPro" id="IPR007460">
    <property type="entry name" value="BrnT_toxin"/>
</dbReference>
<organism evidence="1 2">
    <name type="scientific">Ancylobacter novellus</name>
    <name type="common">Thiobacillus novellus</name>
    <dbReference type="NCBI Taxonomy" id="921"/>
    <lineage>
        <taxon>Bacteria</taxon>
        <taxon>Pseudomonadati</taxon>
        <taxon>Pseudomonadota</taxon>
        <taxon>Alphaproteobacteria</taxon>
        <taxon>Hyphomicrobiales</taxon>
        <taxon>Xanthobacteraceae</taxon>
        <taxon>Ancylobacter</taxon>
    </lineage>
</organism>
<dbReference type="Gene3D" id="3.10.450.530">
    <property type="entry name" value="Ribonuclease toxin, BrnT, of type II toxin-antitoxin system"/>
    <property type="match status" value="1"/>
</dbReference>
<dbReference type="InterPro" id="IPR038573">
    <property type="entry name" value="BrnT_sf"/>
</dbReference>
<proteinExistence type="predicted"/>
<accession>A0A2W5T6C4</accession>